<evidence type="ECO:0000313" key="4">
    <source>
        <dbReference type="EMBL" id="CAF1293268.1"/>
    </source>
</evidence>
<evidence type="ECO:0000313" key="6">
    <source>
        <dbReference type="Proteomes" id="UP000663870"/>
    </source>
</evidence>
<protein>
    <recommendedName>
        <fullName evidence="1">F-box domain-containing protein</fullName>
    </recommendedName>
</protein>
<dbReference type="InterPro" id="IPR001810">
    <property type="entry name" value="F-box_dom"/>
</dbReference>
<evidence type="ECO:0000313" key="5">
    <source>
        <dbReference type="Proteomes" id="UP000663854"/>
    </source>
</evidence>
<gene>
    <name evidence="4" type="ORF">JXQ802_LOCUS29112</name>
    <name evidence="3" type="ORF">PYM288_LOCUS19389</name>
    <name evidence="2" type="ORF">ZHD862_LOCUS14944</name>
</gene>
<dbReference type="PROSITE" id="PS50181">
    <property type="entry name" value="FBOX"/>
    <property type="match status" value="1"/>
</dbReference>
<proteinExistence type="predicted"/>
<dbReference type="SUPFAM" id="SSF81383">
    <property type="entry name" value="F-box domain"/>
    <property type="match status" value="1"/>
</dbReference>
<dbReference type="EMBL" id="CAJNOH010000645">
    <property type="protein sequence ID" value="CAF1095326.1"/>
    <property type="molecule type" value="Genomic_DNA"/>
</dbReference>
<organism evidence="3 5">
    <name type="scientific">Rotaria sordida</name>
    <dbReference type="NCBI Taxonomy" id="392033"/>
    <lineage>
        <taxon>Eukaryota</taxon>
        <taxon>Metazoa</taxon>
        <taxon>Spiralia</taxon>
        <taxon>Gnathifera</taxon>
        <taxon>Rotifera</taxon>
        <taxon>Eurotatoria</taxon>
        <taxon>Bdelloidea</taxon>
        <taxon>Philodinida</taxon>
        <taxon>Philodinidae</taxon>
        <taxon>Rotaria</taxon>
    </lineage>
</organism>
<evidence type="ECO:0000313" key="3">
    <source>
        <dbReference type="EMBL" id="CAF1095326.1"/>
    </source>
</evidence>
<feature type="domain" description="F-box" evidence="1">
    <location>
        <begin position="2"/>
        <end position="49"/>
    </location>
</feature>
<dbReference type="Proteomes" id="UP000663864">
    <property type="component" value="Unassembled WGS sequence"/>
</dbReference>
<accession>A0A814NV31</accession>
<evidence type="ECO:0000259" key="1">
    <source>
        <dbReference type="PROSITE" id="PS50181"/>
    </source>
</evidence>
<keyword evidence="6" id="KW-1185">Reference proteome</keyword>
<dbReference type="EMBL" id="CAJNOT010000661">
    <property type="protein sequence ID" value="CAF1048803.1"/>
    <property type="molecule type" value="Genomic_DNA"/>
</dbReference>
<sequence>MTLTFESLPNEIWLIIFSYLSSRHTWRTFFGINKRLNQLLTSNLIRHTIDLKDISYPEIIQLLENHDTKSHGYQWQAEFVSHAYAICFENNFDYEILINRWIATNTNWNLSSLRTIYILSEAMKKIGKLSHELKFIKVLHPQLHYLHLVFDQPRSTYHSALSNLVKERISCPIMILEVTRGHTYQDWKYDDLYDIKHSLCWIRTVNLTISLQHSSELILLLTPKSLPLLEHLNVIIEQPREDLITREKQPIKSIHLSEKDLHYANADGTKFRSFQLIGSLNLPSLKRNQFQFLFRFPTKYEHEWIQRYFNNGWPFNNVGFHVDKRIVQQSNYSSLLDFIEDAFFIYSIPFDVLKYMRTIHNYELFTRHSTTIRKNFICQNMEWLCQWTNNEIQLIKSLQTNQVEIGITPTDINLCYYLRSLTFQLSYVSLDCSVHNSLLQLILDLSPHLFYLHVRWKYLSHCSGRYPMIKHVHLTLGRDGAHFDAIQFNRIIPKVHYLSFSGQELVREKQMVNFVCELLVDKGHFCELLLLQINKNGNFTLKPCVKENIKQAIVAKINRLKDSTTIQIEFSYRNQLSIWL</sequence>
<comment type="caution">
    <text evidence="3">The sequence shown here is derived from an EMBL/GenBank/DDBJ whole genome shotgun (WGS) entry which is preliminary data.</text>
</comment>
<dbReference type="InterPro" id="IPR036047">
    <property type="entry name" value="F-box-like_dom_sf"/>
</dbReference>
<dbReference type="AlphaFoldDB" id="A0A814NV31"/>
<dbReference type="EMBL" id="CAJNOL010001125">
    <property type="protein sequence ID" value="CAF1293268.1"/>
    <property type="molecule type" value="Genomic_DNA"/>
</dbReference>
<evidence type="ECO:0000313" key="2">
    <source>
        <dbReference type="EMBL" id="CAF1048803.1"/>
    </source>
</evidence>
<reference evidence="3" key="1">
    <citation type="submission" date="2021-02" db="EMBL/GenBank/DDBJ databases">
        <authorList>
            <person name="Nowell W R."/>
        </authorList>
    </citation>
    <scope>NUCLEOTIDE SEQUENCE</scope>
</reference>
<dbReference type="Proteomes" id="UP000663870">
    <property type="component" value="Unassembled WGS sequence"/>
</dbReference>
<name>A0A814NV31_9BILA</name>
<dbReference type="Proteomes" id="UP000663854">
    <property type="component" value="Unassembled WGS sequence"/>
</dbReference>